<proteinExistence type="predicted"/>
<reference evidence="1" key="1">
    <citation type="submission" date="2014-11" db="EMBL/GenBank/DDBJ databases">
        <authorList>
            <person name="Amaro Gonzalez C."/>
        </authorList>
    </citation>
    <scope>NUCLEOTIDE SEQUENCE</scope>
</reference>
<sequence>MYYFLCLISCCVNLKLCLMHFSKLLGHRSSEHF</sequence>
<organism evidence="1">
    <name type="scientific">Anguilla anguilla</name>
    <name type="common">European freshwater eel</name>
    <name type="synonym">Muraena anguilla</name>
    <dbReference type="NCBI Taxonomy" id="7936"/>
    <lineage>
        <taxon>Eukaryota</taxon>
        <taxon>Metazoa</taxon>
        <taxon>Chordata</taxon>
        <taxon>Craniata</taxon>
        <taxon>Vertebrata</taxon>
        <taxon>Euteleostomi</taxon>
        <taxon>Actinopterygii</taxon>
        <taxon>Neopterygii</taxon>
        <taxon>Teleostei</taxon>
        <taxon>Anguilliformes</taxon>
        <taxon>Anguillidae</taxon>
        <taxon>Anguilla</taxon>
    </lineage>
</organism>
<accession>A0A0E9W8R8</accession>
<name>A0A0E9W8R8_ANGAN</name>
<reference evidence="1" key="2">
    <citation type="journal article" date="2015" name="Fish Shellfish Immunol.">
        <title>Early steps in the European eel (Anguilla anguilla)-Vibrio vulnificus interaction in the gills: Role of the RtxA13 toxin.</title>
        <authorList>
            <person name="Callol A."/>
            <person name="Pajuelo D."/>
            <person name="Ebbesson L."/>
            <person name="Teles M."/>
            <person name="MacKenzie S."/>
            <person name="Amaro C."/>
        </authorList>
    </citation>
    <scope>NUCLEOTIDE SEQUENCE</scope>
</reference>
<protein>
    <submittedName>
        <fullName evidence="1">Uncharacterized protein</fullName>
    </submittedName>
</protein>
<evidence type="ECO:0000313" key="1">
    <source>
        <dbReference type="EMBL" id="JAH85873.1"/>
    </source>
</evidence>
<dbReference type="EMBL" id="GBXM01022704">
    <property type="protein sequence ID" value="JAH85873.1"/>
    <property type="molecule type" value="Transcribed_RNA"/>
</dbReference>
<dbReference type="AlphaFoldDB" id="A0A0E9W8R8"/>